<feature type="compositionally biased region" description="Low complexity" evidence="1">
    <location>
        <begin position="98"/>
        <end position="109"/>
    </location>
</feature>
<evidence type="ECO:0000256" key="1">
    <source>
        <dbReference type="SAM" id="MobiDB-lite"/>
    </source>
</evidence>
<proteinExistence type="predicted"/>
<keyword evidence="3" id="KW-1185">Reference proteome</keyword>
<accession>A0A4P9YRF3</accession>
<reference evidence="3" key="1">
    <citation type="journal article" date="2018" name="Nat. Microbiol.">
        <title>Leveraging single-cell genomics to expand the fungal tree of life.</title>
        <authorList>
            <person name="Ahrendt S.R."/>
            <person name="Quandt C.A."/>
            <person name="Ciobanu D."/>
            <person name="Clum A."/>
            <person name="Salamov A."/>
            <person name="Andreopoulos B."/>
            <person name="Cheng J.F."/>
            <person name="Woyke T."/>
            <person name="Pelin A."/>
            <person name="Henrissat B."/>
            <person name="Reynolds N.K."/>
            <person name="Benny G.L."/>
            <person name="Smith M.E."/>
            <person name="James T.Y."/>
            <person name="Grigoriev I.V."/>
        </authorList>
    </citation>
    <scope>NUCLEOTIDE SEQUENCE [LARGE SCALE GENOMIC DNA]</scope>
    <source>
        <strain evidence="3">Benny S71-1</strain>
    </source>
</reference>
<feature type="compositionally biased region" description="Polar residues" evidence="1">
    <location>
        <begin position="247"/>
        <end position="274"/>
    </location>
</feature>
<feature type="region of interest" description="Disordered" evidence="1">
    <location>
        <begin position="367"/>
        <end position="389"/>
    </location>
</feature>
<dbReference type="AlphaFoldDB" id="A0A4P9YRF3"/>
<sequence>MRALRLLLHLADTQLDLRHPLRVVWIELGTCRRQLGFCGRQTGAQLRHVVLGGLALATARLALDGLLLRELILERGQLLERGLLLLRLRIIHRSCVEDPPAQAADPPKATSDKQPEDKRQGEKQQEDKRQGEKQPEKQQDKQQDKPVESKPADKQQGDKPVDNPPPANTSTSESKFNRTSSASQQSGTDNDGDKKSQKVTSFSQDKTEESTSSFSSAKSKTLTNGVTRHPVRASPNGRGSHNGRRPSATTQGDGSTPAKQTTLFSFFKTPQATKTAEEPRAVDNGADGHDGDDEHRTLLSSPLSRFNIHQANGGQVSSSSSMMVGSPPTRRMLFKAEQEAVPASRPAVPVERDVMPSSLTRFQSLEDDEEMGADTATGHAATGAILKIT</sequence>
<evidence type="ECO:0000313" key="3">
    <source>
        <dbReference type="Proteomes" id="UP000278143"/>
    </source>
</evidence>
<evidence type="ECO:0000313" key="2">
    <source>
        <dbReference type="EMBL" id="RKP22397.1"/>
    </source>
</evidence>
<feature type="compositionally biased region" description="Basic and acidic residues" evidence="1">
    <location>
        <begin position="275"/>
        <end position="297"/>
    </location>
</feature>
<gene>
    <name evidence="2" type="ORF">SYNPS1DRAFT_32014</name>
</gene>
<dbReference type="Proteomes" id="UP000278143">
    <property type="component" value="Unassembled WGS sequence"/>
</dbReference>
<feature type="compositionally biased region" description="Polar residues" evidence="1">
    <location>
        <begin position="168"/>
        <end position="189"/>
    </location>
</feature>
<organism evidence="2 3">
    <name type="scientific">Syncephalis pseudoplumigaleata</name>
    <dbReference type="NCBI Taxonomy" id="1712513"/>
    <lineage>
        <taxon>Eukaryota</taxon>
        <taxon>Fungi</taxon>
        <taxon>Fungi incertae sedis</taxon>
        <taxon>Zoopagomycota</taxon>
        <taxon>Zoopagomycotina</taxon>
        <taxon>Zoopagomycetes</taxon>
        <taxon>Zoopagales</taxon>
        <taxon>Piptocephalidaceae</taxon>
        <taxon>Syncephalis</taxon>
    </lineage>
</organism>
<protein>
    <submittedName>
        <fullName evidence="2">Uncharacterized protein</fullName>
    </submittedName>
</protein>
<dbReference type="EMBL" id="KZ992155">
    <property type="protein sequence ID" value="RKP22397.1"/>
    <property type="molecule type" value="Genomic_DNA"/>
</dbReference>
<name>A0A4P9YRF3_9FUNG</name>
<feature type="compositionally biased region" description="Low complexity" evidence="1">
    <location>
        <begin position="210"/>
        <end position="221"/>
    </location>
</feature>
<feature type="region of interest" description="Disordered" evidence="1">
    <location>
        <begin position="98"/>
        <end position="303"/>
    </location>
</feature>
<feature type="compositionally biased region" description="Basic and acidic residues" evidence="1">
    <location>
        <begin position="110"/>
        <end position="161"/>
    </location>
</feature>
<feature type="compositionally biased region" description="Low complexity" evidence="1">
    <location>
        <begin position="373"/>
        <end position="389"/>
    </location>
</feature>